<dbReference type="Proteomes" id="UP001605036">
    <property type="component" value="Unassembled WGS sequence"/>
</dbReference>
<evidence type="ECO:0000313" key="1">
    <source>
        <dbReference type="EMBL" id="KAL2613583.1"/>
    </source>
</evidence>
<reference evidence="1 2" key="1">
    <citation type="submission" date="2024-09" db="EMBL/GenBank/DDBJ databases">
        <title>Chromosome-scale assembly of Riccia fluitans.</title>
        <authorList>
            <person name="Paukszto L."/>
            <person name="Sawicki J."/>
            <person name="Karawczyk K."/>
            <person name="Piernik-Szablinska J."/>
            <person name="Szczecinska M."/>
            <person name="Mazdziarz M."/>
        </authorList>
    </citation>
    <scope>NUCLEOTIDE SEQUENCE [LARGE SCALE GENOMIC DNA]</scope>
    <source>
        <strain evidence="1">Rf_01</strain>
        <tissue evidence="1">Aerial parts of the thallus</tissue>
    </source>
</reference>
<gene>
    <name evidence="1" type="ORF">R1flu_025275</name>
</gene>
<keyword evidence="2" id="KW-1185">Reference proteome</keyword>
<name>A0ABD1XXA6_9MARC</name>
<protein>
    <submittedName>
        <fullName evidence="1">Uncharacterized protein</fullName>
    </submittedName>
</protein>
<accession>A0ABD1XXA6</accession>
<comment type="caution">
    <text evidence="1">The sequence shown here is derived from an EMBL/GenBank/DDBJ whole genome shotgun (WGS) entry which is preliminary data.</text>
</comment>
<sequence length="87" mass="9825">MAKVNVSWGASLYWVVEEDTEMCDIPFRFLVKLEIKAETWTIAEPKFLTTILLKGRIFRTALSTILVSERLPALRSGTAILLSTLIP</sequence>
<organism evidence="1 2">
    <name type="scientific">Riccia fluitans</name>
    <dbReference type="NCBI Taxonomy" id="41844"/>
    <lineage>
        <taxon>Eukaryota</taxon>
        <taxon>Viridiplantae</taxon>
        <taxon>Streptophyta</taxon>
        <taxon>Embryophyta</taxon>
        <taxon>Marchantiophyta</taxon>
        <taxon>Marchantiopsida</taxon>
        <taxon>Marchantiidae</taxon>
        <taxon>Marchantiales</taxon>
        <taxon>Ricciaceae</taxon>
        <taxon>Riccia</taxon>
    </lineage>
</organism>
<dbReference type="AlphaFoldDB" id="A0ABD1XXA6"/>
<proteinExistence type="predicted"/>
<evidence type="ECO:0000313" key="2">
    <source>
        <dbReference type="Proteomes" id="UP001605036"/>
    </source>
</evidence>
<dbReference type="EMBL" id="JBHFFA010000007">
    <property type="protein sequence ID" value="KAL2613583.1"/>
    <property type="molecule type" value="Genomic_DNA"/>
</dbReference>